<dbReference type="AlphaFoldDB" id="B1ZUG3"/>
<proteinExistence type="predicted"/>
<feature type="signal peptide" evidence="1">
    <location>
        <begin position="1"/>
        <end position="18"/>
    </location>
</feature>
<accession>B1ZUG3</accession>
<reference evidence="2 3" key="1">
    <citation type="journal article" date="2011" name="J. Bacteriol.">
        <title>Genome sequence of the verrucomicrobium Opitutus terrae PB90-1, an abundant inhabitant of rice paddy soil ecosystems.</title>
        <authorList>
            <person name="van Passel M.W."/>
            <person name="Kant R."/>
            <person name="Palva A."/>
            <person name="Copeland A."/>
            <person name="Lucas S."/>
            <person name="Lapidus A."/>
            <person name="Glavina del Rio T."/>
            <person name="Pitluck S."/>
            <person name="Goltsman E."/>
            <person name="Clum A."/>
            <person name="Sun H."/>
            <person name="Schmutz J."/>
            <person name="Larimer F.W."/>
            <person name="Land M.L."/>
            <person name="Hauser L."/>
            <person name="Kyrpides N."/>
            <person name="Mikhailova N."/>
            <person name="Richardson P.P."/>
            <person name="Janssen P.H."/>
            <person name="de Vos W.M."/>
            <person name="Smidt H."/>
        </authorList>
    </citation>
    <scope>NUCLEOTIDE SEQUENCE [LARGE SCALE GENOMIC DNA]</scope>
    <source>
        <strain evidence="3">DSM 11246 / JCM 15787 / PB90-1</strain>
    </source>
</reference>
<protein>
    <submittedName>
        <fullName evidence="2">Uncharacterized protein</fullName>
    </submittedName>
</protein>
<dbReference type="RefSeq" id="WP_012373544.1">
    <property type="nucleotide sequence ID" value="NC_010571.1"/>
</dbReference>
<name>B1ZUG3_OPITP</name>
<keyword evidence="3" id="KW-1185">Reference proteome</keyword>
<feature type="chain" id="PRO_5002774479" evidence="1">
    <location>
        <begin position="19"/>
        <end position="247"/>
    </location>
</feature>
<sequence>MIRLALLLLLVAAPAVHAARDVREMTLLRRVAEEWLGERDRWAFTQFVREYDGKELKQERLERYDPSRGYADRWQLISINGRPPTAEEWGQWNKRKNKKARRDRPTIAQNFDFEAAKVLEETPEIVRYELPLRSSVEWLFPINKVELIVTIDKTGPAPALAQVQARISEPFRVALGLARILDIDLDVQMEPPPPQTPAEAKPSGTAQAVVTKLGDRIEYFWSDFQRVTPRLGQTESDAAENRPRSAE</sequence>
<dbReference type="KEGG" id="ote:Oter_0717"/>
<dbReference type="STRING" id="452637.Oter_0717"/>
<organism evidence="2 3">
    <name type="scientific">Opitutus terrae (strain DSM 11246 / JCM 15787 / PB90-1)</name>
    <dbReference type="NCBI Taxonomy" id="452637"/>
    <lineage>
        <taxon>Bacteria</taxon>
        <taxon>Pseudomonadati</taxon>
        <taxon>Verrucomicrobiota</taxon>
        <taxon>Opitutia</taxon>
        <taxon>Opitutales</taxon>
        <taxon>Opitutaceae</taxon>
        <taxon>Opitutus</taxon>
    </lineage>
</organism>
<dbReference type="EMBL" id="CP001032">
    <property type="protein sequence ID" value="ACB74006.1"/>
    <property type="molecule type" value="Genomic_DNA"/>
</dbReference>
<dbReference type="OrthoDB" id="194205at2"/>
<evidence type="ECO:0000256" key="1">
    <source>
        <dbReference type="SAM" id="SignalP"/>
    </source>
</evidence>
<dbReference type="Proteomes" id="UP000007013">
    <property type="component" value="Chromosome"/>
</dbReference>
<dbReference type="HOGENOM" id="CLU_1123648_0_0_0"/>
<keyword evidence="1" id="KW-0732">Signal</keyword>
<gene>
    <name evidence="2" type="ordered locus">Oter_0717</name>
</gene>
<evidence type="ECO:0000313" key="3">
    <source>
        <dbReference type="Proteomes" id="UP000007013"/>
    </source>
</evidence>
<evidence type="ECO:0000313" key="2">
    <source>
        <dbReference type="EMBL" id="ACB74006.1"/>
    </source>
</evidence>